<dbReference type="AlphaFoldDB" id="A0A0C2X1T5"/>
<gene>
    <name evidence="1" type="ORF">M378DRAFT_80092</name>
</gene>
<name>A0A0C2X1T5_AMAMK</name>
<evidence type="ECO:0000313" key="1">
    <source>
        <dbReference type="EMBL" id="KIL63106.1"/>
    </source>
</evidence>
<dbReference type="OrthoDB" id="3251307at2759"/>
<evidence type="ECO:0000313" key="2">
    <source>
        <dbReference type="Proteomes" id="UP000054549"/>
    </source>
</evidence>
<reference evidence="1 2" key="1">
    <citation type="submission" date="2014-04" db="EMBL/GenBank/DDBJ databases">
        <title>Evolutionary Origins and Diversification of the Mycorrhizal Mutualists.</title>
        <authorList>
            <consortium name="DOE Joint Genome Institute"/>
            <consortium name="Mycorrhizal Genomics Consortium"/>
            <person name="Kohler A."/>
            <person name="Kuo A."/>
            <person name="Nagy L.G."/>
            <person name="Floudas D."/>
            <person name="Copeland A."/>
            <person name="Barry K.W."/>
            <person name="Cichocki N."/>
            <person name="Veneault-Fourrey C."/>
            <person name="LaButti K."/>
            <person name="Lindquist E.A."/>
            <person name="Lipzen A."/>
            <person name="Lundell T."/>
            <person name="Morin E."/>
            <person name="Murat C."/>
            <person name="Riley R."/>
            <person name="Ohm R."/>
            <person name="Sun H."/>
            <person name="Tunlid A."/>
            <person name="Henrissat B."/>
            <person name="Grigoriev I.V."/>
            <person name="Hibbett D.S."/>
            <person name="Martin F."/>
        </authorList>
    </citation>
    <scope>NUCLEOTIDE SEQUENCE [LARGE SCALE GENOMIC DNA]</scope>
    <source>
        <strain evidence="1 2">Koide BX008</strain>
    </source>
</reference>
<dbReference type="InParanoid" id="A0A0C2X1T5"/>
<dbReference type="EMBL" id="KN818262">
    <property type="protein sequence ID" value="KIL63106.1"/>
    <property type="molecule type" value="Genomic_DNA"/>
</dbReference>
<proteinExistence type="predicted"/>
<sequence>SPSWIWDYGPWKSPIARRPCPQGAAAVCMGFGSCTVSIFSSPAMADSGWAGHLFFLVPS</sequence>
<organism evidence="1 2">
    <name type="scientific">Amanita muscaria (strain Koide BX008)</name>
    <dbReference type="NCBI Taxonomy" id="946122"/>
    <lineage>
        <taxon>Eukaryota</taxon>
        <taxon>Fungi</taxon>
        <taxon>Dikarya</taxon>
        <taxon>Basidiomycota</taxon>
        <taxon>Agaricomycotina</taxon>
        <taxon>Agaricomycetes</taxon>
        <taxon>Agaricomycetidae</taxon>
        <taxon>Agaricales</taxon>
        <taxon>Pluteineae</taxon>
        <taxon>Amanitaceae</taxon>
        <taxon>Amanita</taxon>
    </lineage>
</organism>
<dbReference type="Proteomes" id="UP000054549">
    <property type="component" value="Unassembled WGS sequence"/>
</dbReference>
<protein>
    <submittedName>
        <fullName evidence="1">Uncharacterized protein</fullName>
    </submittedName>
</protein>
<keyword evidence="2" id="KW-1185">Reference proteome</keyword>
<accession>A0A0C2X1T5</accession>
<dbReference type="HOGENOM" id="CLU_193202_0_0_1"/>
<feature type="non-terminal residue" evidence="1">
    <location>
        <position position="1"/>
    </location>
</feature>